<evidence type="ECO:0000259" key="1">
    <source>
        <dbReference type="Pfam" id="PF01814"/>
    </source>
</evidence>
<reference evidence="3" key="1">
    <citation type="journal article" date="2011" name="Genome Res.">
        <title>Phylogeny-wide analysis of social amoeba genomes highlights ancient origins for complex intercellular communication.</title>
        <authorList>
            <person name="Heidel A.J."/>
            <person name="Lawal H.M."/>
            <person name="Felder M."/>
            <person name="Schilde C."/>
            <person name="Helps N.R."/>
            <person name="Tunggal B."/>
            <person name="Rivero F."/>
            <person name="John U."/>
            <person name="Schleicher M."/>
            <person name="Eichinger L."/>
            <person name="Platzer M."/>
            <person name="Noegel A.A."/>
            <person name="Schaap P."/>
            <person name="Gloeckner G."/>
        </authorList>
    </citation>
    <scope>NUCLEOTIDE SEQUENCE [LARGE SCALE GENOMIC DNA]</scope>
    <source>
        <strain evidence="3">SH3</strain>
    </source>
</reference>
<evidence type="ECO:0000313" key="3">
    <source>
        <dbReference type="Proteomes" id="UP000007797"/>
    </source>
</evidence>
<evidence type="ECO:0000313" key="2">
    <source>
        <dbReference type="EMBL" id="EGG16235.1"/>
    </source>
</evidence>
<dbReference type="Proteomes" id="UP000007797">
    <property type="component" value="Unassembled WGS sequence"/>
</dbReference>
<dbReference type="OrthoDB" id="20676at2759"/>
<organism evidence="2 3">
    <name type="scientific">Cavenderia fasciculata</name>
    <name type="common">Slime mold</name>
    <name type="synonym">Dictyostelium fasciculatum</name>
    <dbReference type="NCBI Taxonomy" id="261658"/>
    <lineage>
        <taxon>Eukaryota</taxon>
        <taxon>Amoebozoa</taxon>
        <taxon>Evosea</taxon>
        <taxon>Eumycetozoa</taxon>
        <taxon>Dictyostelia</taxon>
        <taxon>Acytosteliales</taxon>
        <taxon>Cavenderiaceae</taxon>
        <taxon>Cavenderia</taxon>
    </lineage>
</organism>
<dbReference type="Gene3D" id="1.20.120.520">
    <property type="entry name" value="nmb1532 protein domain like"/>
    <property type="match status" value="1"/>
</dbReference>
<dbReference type="KEGG" id="dfa:DFA_09265"/>
<feature type="domain" description="Hemerythrin-like" evidence="1">
    <location>
        <begin position="38"/>
        <end position="173"/>
    </location>
</feature>
<dbReference type="Pfam" id="PF01814">
    <property type="entry name" value="Hemerythrin"/>
    <property type="match status" value="1"/>
</dbReference>
<protein>
    <recommendedName>
        <fullName evidence="1">Hemerythrin-like domain-containing protein</fullName>
    </recommendedName>
</protein>
<proteinExistence type="predicted"/>
<dbReference type="EMBL" id="GL883024">
    <property type="protein sequence ID" value="EGG16235.1"/>
    <property type="molecule type" value="Genomic_DNA"/>
</dbReference>
<dbReference type="OMA" id="WIATHIA"/>
<gene>
    <name evidence="2" type="ORF">DFA_09265</name>
</gene>
<keyword evidence="3" id="KW-1185">Reference proteome</keyword>
<dbReference type="InterPro" id="IPR012312">
    <property type="entry name" value="Hemerythrin-like"/>
</dbReference>
<dbReference type="RefSeq" id="XP_004354619.1">
    <property type="nucleotide sequence ID" value="XM_004354567.1"/>
</dbReference>
<dbReference type="GeneID" id="14868183"/>
<accession>F4Q753</accession>
<name>F4Q753_CACFS</name>
<dbReference type="CDD" id="cd12108">
    <property type="entry name" value="Hr-like"/>
    <property type="match status" value="1"/>
</dbReference>
<dbReference type="AlphaFoldDB" id="F4Q753"/>
<sequence>MTSKLLLDNVSSIENTGVDYKEIMNDPQFKFQGWLWNHATIRRLYGMVENKLEGWTPTTREEIDNVVRAMRAVEGFVLYHHNEEDNDAFPWLQQHHPKLATVLQELDKDHQHWDKISSELDILLTTIEKDQSLTSASSPGWQSTHLALVDINKRAIKVIVDHLKVEEEKLVPMFKAIDKKEQEKFDQKMQDNTRANGASTSRFNLCAMFDTANNDPIVKSGTDKLVPWLARTMLPKIWYKSNYKWFLKALNTNTNNEKEKKKIKKEREKEKVVN</sequence>